<dbReference type="EMBL" id="LAZR01000173">
    <property type="protein sequence ID" value="KKN84243.1"/>
    <property type="molecule type" value="Genomic_DNA"/>
</dbReference>
<accession>A0A0F9WYW9</accession>
<sequence>MVESAKLFNYLSKLSNLILSEIREKFKNGKNYKSERSITVPDFSELEYEDGRIKNFPKNKQVKKEFIDSFGLISDLTSNFILNLKEYKEVEKILTHQFKIQKHLISNFINKFVYIHVRNFGKEGKSFFRKIIKLFIQEINGKGPLWKVKIFIAGVWLEVIEFEIFKNVRLRKINHSDFEFRDDKELDDYFWPPYQFLI</sequence>
<dbReference type="AlphaFoldDB" id="A0A0F9WYW9"/>
<proteinExistence type="predicted"/>
<comment type="caution">
    <text evidence="1">The sequence shown here is derived from an EMBL/GenBank/DDBJ whole genome shotgun (WGS) entry which is preliminary data.</text>
</comment>
<gene>
    <name evidence="1" type="ORF">LCGC14_0290570</name>
</gene>
<evidence type="ECO:0000313" key="1">
    <source>
        <dbReference type="EMBL" id="KKN84243.1"/>
    </source>
</evidence>
<reference evidence="1" key="1">
    <citation type="journal article" date="2015" name="Nature">
        <title>Complex archaea that bridge the gap between prokaryotes and eukaryotes.</title>
        <authorList>
            <person name="Spang A."/>
            <person name="Saw J.H."/>
            <person name="Jorgensen S.L."/>
            <person name="Zaremba-Niedzwiedzka K."/>
            <person name="Martijn J."/>
            <person name="Lind A.E."/>
            <person name="van Eijk R."/>
            <person name="Schleper C."/>
            <person name="Guy L."/>
            <person name="Ettema T.J."/>
        </authorList>
    </citation>
    <scope>NUCLEOTIDE SEQUENCE</scope>
</reference>
<name>A0A0F9WYW9_9ZZZZ</name>
<organism evidence="1">
    <name type="scientific">marine sediment metagenome</name>
    <dbReference type="NCBI Taxonomy" id="412755"/>
    <lineage>
        <taxon>unclassified sequences</taxon>
        <taxon>metagenomes</taxon>
        <taxon>ecological metagenomes</taxon>
    </lineage>
</organism>
<protein>
    <submittedName>
        <fullName evidence="1">Uncharacterized protein</fullName>
    </submittedName>
</protein>